<evidence type="ECO:0000259" key="3">
    <source>
        <dbReference type="Pfam" id="PF00149"/>
    </source>
</evidence>
<dbReference type="InterPro" id="IPR029052">
    <property type="entry name" value="Metallo-depent_PP-like"/>
</dbReference>
<dbReference type="EMBL" id="UINC01071521">
    <property type="protein sequence ID" value="SVC06481.1"/>
    <property type="molecule type" value="Genomic_DNA"/>
</dbReference>
<dbReference type="PANTHER" id="PTHR10161:SF14">
    <property type="entry name" value="TARTRATE-RESISTANT ACID PHOSPHATASE TYPE 5"/>
    <property type="match status" value="1"/>
</dbReference>
<feature type="non-terminal residue" evidence="4">
    <location>
        <position position="281"/>
    </location>
</feature>
<dbReference type="AlphaFoldDB" id="A0A382J6M3"/>
<keyword evidence="1" id="KW-0732">Signal</keyword>
<accession>A0A382J6M3</accession>
<reference evidence="4" key="1">
    <citation type="submission" date="2018-05" db="EMBL/GenBank/DDBJ databases">
        <authorList>
            <person name="Lanie J.A."/>
            <person name="Ng W.-L."/>
            <person name="Kazmierczak K.M."/>
            <person name="Andrzejewski T.M."/>
            <person name="Davidsen T.M."/>
            <person name="Wayne K.J."/>
            <person name="Tettelin H."/>
            <person name="Glass J.I."/>
            <person name="Rusch D."/>
            <person name="Podicherti R."/>
            <person name="Tsui H.-C.T."/>
            <person name="Winkler M.E."/>
        </authorList>
    </citation>
    <scope>NUCLEOTIDE SEQUENCE</scope>
</reference>
<proteinExistence type="predicted"/>
<keyword evidence="2" id="KW-0378">Hydrolase</keyword>
<dbReference type="InterPro" id="IPR051558">
    <property type="entry name" value="Metallophosphoesterase_PAP"/>
</dbReference>
<dbReference type="Gene3D" id="3.60.21.10">
    <property type="match status" value="1"/>
</dbReference>
<organism evidence="4">
    <name type="scientific">marine metagenome</name>
    <dbReference type="NCBI Taxonomy" id="408172"/>
    <lineage>
        <taxon>unclassified sequences</taxon>
        <taxon>metagenomes</taxon>
        <taxon>ecological metagenomes</taxon>
    </lineage>
</organism>
<name>A0A382J6M3_9ZZZZ</name>
<dbReference type="SUPFAM" id="SSF56300">
    <property type="entry name" value="Metallo-dependent phosphatases"/>
    <property type="match status" value="1"/>
</dbReference>
<evidence type="ECO:0000256" key="1">
    <source>
        <dbReference type="ARBA" id="ARBA00022729"/>
    </source>
</evidence>
<sequence length="281" mass="31768">MKRIKKINFLSIFILFIGLILSIFLNPLYSQEINRLNENLIFCFVGDTGSVTEVQTVVAKSLAKSDCNFVWHTGDIVYPSGISSSEDPRLRTNFLDPFKEVFDKKIPFILTLGNHDYKQHPAAYLKVAQSNPLIIHPNNYFSKSNGAVCFFALDTTVYDKLYLFYKRKVQINWLISKMDSLKKDCKLSISVGHHPLFSSGDRKKGTPQLVKFLNKYVFGVVDLYISGHNHVLADEGERDGTVQLISGTGSLPGGSSQNKLKGRFNKEIPGYLRINLHVKDQ</sequence>
<dbReference type="Pfam" id="PF00149">
    <property type="entry name" value="Metallophos"/>
    <property type="match status" value="1"/>
</dbReference>
<gene>
    <name evidence="4" type="ORF">METZ01_LOCUS259335</name>
</gene>
<dbReference type="PANTHER" id="PTHR10161">
    <property type="entry name" value="TARTRATE-RESISTANT ACID PHOSPHATASE TYPE 5"/>
    <property type="match status" value="1"/>
</dbReference>
<protein>
    <recommendedName>
        <fullName evidence="3">Calcineurin-like phosphoesterase domain-containing protein</fullName>
    </recommendedName>
</protein>
<evidence type="ECO:0000256" key="2">
    <source>
        <dbReference type="ARBA" id="ARBA00022801"/>
    </source>
</evidence>
<dbReference type="GO" id="GO:0016787">
    <property type="term" value="F:hydrolase activity"/>
    <property type="evidence" value="ECO:0007669"/>
    <property type="project" value="UniProtKB-KW"/>
</dbReference>
<feature type="domain" description="Calcineurin-like phosphoesterase" evidence="3">
    <location>
        <begin position="43"/>
        <end position="231"/>
    </location>
</feature>
<evidence type="ECO:0000313" key="4">
    <source>
        <dbReference type="EMBL" id="SVC06481.1"/>
    </source>
</evidence>
<dbReference type="InterPro" id="IPR004843">
    <property type="entry name" value="Calcineurin-like_PHP"/>
</dbReference>